<dbReference type="Pfam" id="PF00126">
    <property type="entry name" value="HTH_1"/>
    <property type="match status" value="1"/>
</dbReference>
<evidence type="ECO:0000256" key="1">
    <source>
        <dbReference type="ARBA" id="ARBA00009437"/>
    </source>
</evidence>
<dbReference type="SUPFAM" id="SSF46785">
    <property type="entry name" value="Winged helix' DNA-binding domain"/>
    <property type="match status" value="1"/>
</dbReference>
<evidence type="ECO:0000256" key="2">
    <source>
        <dbReference type="ARBA" id="ARBA00023015"/>
    </source>
</evidence>
<dbReference type="EMBL" id="JBIHMM010000002">
    <property type="protein sequence ID" value="MFH0253705.1"/>
    <property type="molecule type" value="Genomic_DNA"/>
</dbReference>
<dbReference type="Gene3D" id="1.10.10.10">
    <property type="entry name" value="Winged helix-like DNA-binding domain superfamily/Winged helix DNA-binding domain"/>
    <property type="match status" value="1"/>
</dbReference>
<accession>A0ABW7I8A8</accession>
<feature type="domain" description="HTH lysR-type" evidence="5">
    <location>
        <begin position="8"/>
        <end position="63"/>
    </location>
</feature>
<dbReference type="InterPro" id="IPR036390">
    <property type="entry name" value="WH_DNA-bd_sf"/>
</dbReference>
<evidence type="ECO:0000259" key="5">
    <source>
        <dbReference type="PROSITE" id="PS50931"/>
    </source>
</evidence>
<reference evidence="6 7" key="1">
    <citation type="submission" date="2024-10" db="EMBL/GenBank/DDBJ databases">
        <authorList>
            <person name="Yang X.-N."/>
        </authorList>
    </citation>
    <scope>NUCLEOTIDE SEQUENCE [LARGE SCALE GENOMIC DNA]</scope>
    <source>
        <strain evidence="6 7">CAU 1059</strain>
    </source>
</reference>
<sequence length="298" mass="33538">MVRATSYLNAVRAFEAAARFESFAKAAEELKVSHTVISRHVRNLERWLETELFQRDGNRVRLTPAGRMISPKITGAMVAIDDAFQSIGSGETRQTVHVVAEPAFASLWLRRHLDDFRARYPRFELDLKASWSPPTAERSGIDVVIHFDTRFPQGDETATRLFPIDAFPAAAPRFLEDHPAPGGEYDMAHVPLVHDHGVSVWRGWFEEHEASSNNWKSGRVYSDLSLAIDAATDGEGVILADDILCERELATGVLVQLDKRKTRCAWYSAHFIDESRSNAACRAFKSWLMEATQDLRPA</sequence>
<dbReference type="PROSITE" id="PS50931">
    <property type="entry name" value="HTH_LYSR"/>
    <property type="match status" value="1"/>
</dbReference>
<dbReference type="PRINTS" id="PR00039">
    <property type="entry name" value="HTHLYSR"/>
</dbReference>
<proteinExistence type="inferred from homology"/>
<dbReference type="Pfam" id="PF03466">
    <property type="entry name" value="LysR_substrate"/>
    <property type="match status" value="1"/>
</dbReference>
<dbReference type="SUPFAM" id="SSF53850">
    <property type="entry name" value="Periplasmic binding protein-like II"/>
    <property type="match status" value="1"/>
</dbReference>
<dbReference type="InterPro" id="IPR058163">
    <property type="entry name" value="LysR-type_TF_proteobact-type"/>
</dbReference>
<evidence type="ECO:0000256" key="3">
    <source>
        <dbReference type="ARBA" id="ARBA00023125"/>
    </source>
</evidence>
<dbReference type="PANTHER" id="PTHR30537">
    <property type="entry name" value="HTH-TYPE TRANSCRIPTIONAL REGULATOR"/>
    <property type="match status" value="1"/>
</dbReference>
<organism evidence="6 7">
    <name type="scientific">Roseovarius aquimarinus</name>
    <dbReference type="NCBI Taxonomy" id="1229156"/>
    <lineage>
        <taxon>Bacteria</taxon>
        <taxon>Pseudomonadati</taxon>
        <taxon>Pseudomonadota</taxon>
        <taxon>Alphaproteobacteria</taxon>
        <taxon>Rhodobacterales</taxon>
        <taxon>Roseobacteraceae</taxon>
        <taxon>Roseovarius</taxon>
    </lineage>
</organism>
<keyword evidence="7" id="KW-1185">Reference proteome</keyword>
<protein>
    <submittedName>
        <fullName evidence="6">LysR family transcriptional regulator</fullName>
    </submittedName>
</protein>
<dbReference type="PANTHER" id="PTHR30537:SF79">
    <property type="entry name" value="TRANSCRIPTIONAL REGULATOR-RELATED"/>
    <property type="match status" value="1"/>
</dbReference>
<dbReference type="Gene3D" id="3.40.190.10">
    <property type="entry name" value="Periplasmic binding protein-like II"/>
    <property type="match status" value="2"/>
</dbReference>
<keyword evidence="3" id="KW-0238">DNA-binding</keyword>
<name>A0ABW7I8A8_9RHOB</name>
<keyword evidence="4" id="KW-0804">Transcription</keyword>
<evidence type="ECO:0000313" key="6">
    <source>
        <dbReference type="EMBL" id="MFH0253705.1"/>
    </source>
</evidence>
<gene>
    <name evidence="6" type="ORF">ACGRVM_07360</name>
</gene>
<comment type="caution">
    <text evidence="6">The sequence shown here is derived from an EMBL/GenBank/DDBJ whole genome shotgun (WGS) entry which is preliminary data.</text>
</comment>
<dbReference type="RefSeq" id="WP_394624038.1">
    <property type="nucleotide sequence ID" value="NZ_JBIHMM010000002.1"/>
</dbReference>
<dbReference type="InterPro" id="IPR005119">
    <property type="entry name" value="LysR_subst-bd"/>
</dbReference>
<dbReference type="InterPro" id="IPR000847">
    <property type="entry name" value="LysR_HTH_N"/>
</dbReference>
<dbReference type="InterPro" id="IPR036388">
    <property type="entry name" value="WH-like_DNA-bd_sf"/>
</dbReference>
<evidence type="ECO:0000256" key="4">
    <source>
        <dbReference type="ARBA" id="ARBA00023163"/>
    </source>
</evidence>
<dbReference type="Proteomes" id="UP001607157">
    <property type="component" value="Unassembled WGS sequence"/>
</dbReference>
<keyword evidence="2" id="KW-0805">Transcription regulation</keyword>
<evidence type="ECO:0000313" key="7">
    <source>
        <dbReference type="Proteomes" id="UP001607157"/>
    </source>
</evidence>
<comment type="similarity">
    <text evidence="1">Belongs to the LysR transcriptional regulatory family.</text>
</comment>